<dbReference type="AlphaFoldDB" id="A0A1I0M8N1"/>
<organism evidence="1 2">
    <name type="scientific">Prevotella aff. ruminicola Tc2-24</name>
    <dbReference type="NCBI Taxonomy" id="81582"/>
    <lineage>
        <taxon>Bacteria</taxon>
        <taxon>Pseudomonadati</taxon>
        <taxon>Bacteroidota</taxon>
        <taxon>Bacteroidia</taxon>
        <taxon>Bacteroidales</taxon>
        <taxon>Prevotellaceae</taxon>
        <taxon>Prevotella</taxon>
    </lineage>
</organism>
<gene>
    <name evidence="1" type="ORF">SAMN04487850_0384</name>
</gene>
<dbReference type="RefSeq" id="WP_091914342.1">
    <property type="nucleotide sequence ID" value="NZ_FOIQ01000001.1"/>
</dbReference>
<dbReference type="EMBL" id="FOIQ01000001">
    <property type="protein sequence ID" value="SEV84066.1"/>
    <property type="molecule type" value="Genomic_DNA"/>
</dbReference>
<name>A0A1I0M8N1_9BACT</name>
<reference evidence="1 2" key="1">
    <citation type="submission" date="2016-10" db="EMBL/GenBank/DDBJ databases">
        <authorList>
            <person name="de Groot N.N."/>
        </authorList>
    </citation>
    <scope>NUCLEOTIDE SEQUENCE [LARGE SCALE GENOMIC DNA]</scope>
    <source>
        <strain evidence="1 2">TC2-24</strain>
    </source>
</reference>
<proteinExistence type="predicted"/>
<evidence type="ECO:0000313" key="2">
    <source>
        <dbReference type="Proteomes" id="UP000199373"/>
    </source>
</evidence>
<evidence type="ECO:0000313" key="1">
    <source>
        <dbReference type="EMBL" id="SEV84066.1"/>
    </source>
</evidence>
<protein>
    <submittedName>
        <fullName evidence="1">Uncharacterized protein</fullName>
    </submittedName>
</protein>
<dbReference type="Proteomes" id="UP000199373">
    <property type="component" value="Unassembled WGS sequence"/>
</dbReference>
<sequence>MKDFHVFLISFKPVIMMFEAKESRGLRLKISSNGRLNRQELTIKRLSYMRGLRLLRIIINFAMVVNESQFNRLWEAMRVQILQIAEKYGDQINAAHAKKKPEKQSKKETNG</sequence>
<keyword evidence="2" id="KW-1185">Reference proteome</keyword>
<accession>A0A1I0M8N1</accession>